<keyword evidence="2" id="KW-1185">Reference proteome</keyword>
<proteinExistence type="predicted"/>
<evidence type="ECO:0000313" key="1">
    <source>
        <dbReference type="EMBL" id="MBT1174505.1"/>
    </source>
</evidence>
<gene>
    <name evidence="1" type="ORF">JS530_03100</name>
</gene>
<dbReference type="RefSeq" id="WP_214375759.1">
    <property type="nucleotide sequence ID" value="NZ_JAFEJU010000002.1"/>
</dbReference>
<dbReference type="Proteomes" id="UP000711736">
    <property type="component" value="Unassembled WGS sequence"/>
</dbReference>
<organism evidence="1 2">
    <name type="scientific">Bifidobacterium colobi</name>
    <dbReference type="NCBI Taxonomy" id="2809026"/>
    <lineage>
        <taxon>Bacteria</taxon>
        <taxon>Bacillati</taxon>
        <taxon>Actinomycetota</taxon>
        <taxon>Actinomycetes</taxon>
        <taxon>Bifidobacteriales</taxon>
        <taxon>Bifidobacteriaceae</taxon>
        <taxon>Bifidobacterium</taxon>
    </lineage>
</organism>
<sequence length="121" mass="13075">MVDASAAGKNDSADGVENVGVLPLGSVVRLRDGGDALLLVVSRAALTERDGHRGYFDYAAVVYPQGLVDSRRVLFFNREDVADVVFVGFVDDVERGFEQRYDDLVAAGGYERFSVDVGARS</sequence>
<accession>A0ABS5UU48</accession>
<reference evidence="1 2" key="1">
    <citation type="journal article" date="2021" name="Environ. Microbiol.">
        <title>Genetic insights into the dark matter of the mammalian gut microbiota through targeted genome reconstruction.</title>
        <authorList>
            <person name="Lugli G.A."/>
            <person name="Alessandri G."/>
            <person name="Milani C."/>
            <person name="Viappiani A."/>
            <person name="Fontana F."/>
            <person name="Tarracchini C."/>
            <person name="Mancabelli L."/>
            <person name="Argentini C."/>
            <person name="Ruiz L."/>
            <person name="Margolles A."/>
            <person name="van Sinderen D."/>
            <person name="Turroni F."/>
            <person name="Ventura M."/>
        </authorList>
    </citation>
    <scope>NUCLEOTIDE SEQUENCE [LARGE SCALE GENOMIC DNA]</scope>
    <source>
        <strain evidence="1 2">LC6</strain>
    </source>
</reference>
<dbReference type="InterPro" id="IPR025233">
    <property type="entry name" value="DUF4176"/>
</dbReference>
<dbReference type="Pfam" id="PF13780">
    <property type="entry name" value="DUF4176"/>
    <property type="match status" value="1"/>
</dbReference>
<dbReference type="EMBL" id="JAFEJU010000002">
    <property type="protein sequence ID" value="MBT1174505.1"/>
    <property type="molecule type" value="Genomic_DNA"/>
</dbReference>
<name>A0ABS5UU48_9BIFI</name>
<evidence type="ECO:0000313" key="2">
    <source>
        <dbReference type="Proteomes" id="UP000711736"/>
    </source>
</evidence>
<protein>
    <submittedName>
        <fullName evidence="1">DUF4176 domain-containing protein</fullName>
    </submittedName>
</protein>
<comment type="caution">
    <text evidence="1">The sequence shown here is derived from an EMBL/GenBank/DDBJ whole genome shotgun (WGS) entry which is preliminary data.</text>
</comment>